<evidence type="ECO:0000256" key="5">
    <source>
        <dbReference type="ARBA" id="ARBA00022989"/>
    </source>
</evidence>
<dbReference type="Pfam" id="PF07681">
    <property type="entry name" value="DoxX"/>
    <property type="match status" value="1"/>
</dbReference>
<dbReference type="PANTHER" id="PTHR33452">
    <property type="entry name" value="OXIDOREDUCTASE CATD-RELATED"/>
    <property type="match status" value="1"/>
</dbReference>
<evidence type="ECO:0000256" key="6">
    <source>
        <dbReference type="ARBA" id="ARBA00023136"/>
    </source>
</evidence>
<keyword evidence="5 8" id="KW-1133">Transmembrane helix</keyword>
<feature type="transmembrane region" description="Helical" evidence="8">
    <location>
        <begin position="154"/>
        <end position="170"/>
    </location>
</feature>
<keyword evidence="3" id="KW-1003">Cell membrane</keyword>
<accession>A0ABW5G4B4</accession>
<feature type="region of interest" description="Disordered" evidence="7">
    <location>
        <begin position="1"/>
        <end position="35"/>
    </location>
</feature>
<gene>
    <name evidence="9" type="ORF">ACFSXZ_33125</name>
</gene>
<organism evidence="9 10">
    <name type="scientific">Amycolatopsis pigmentata</name>
    <dbReference type="NCBI Taxonomy" id="450801"/>
    <lineage>
        <taxon>Bacteria</taxon>
        <taxon>Bacillati</taxon>
        <taxon>Actinomycetota</taxon>
        <taxon>Actinomycetes</taxon>
        <taxon>Pseudonocardiales</taxon>
        <taxon>Pseudonocardiaceae</taxon>
        <taxon>Amycolatopsis</taxon>
    </lineage>
</organism>
<feature type="transmembrane region" description="Helical" evidence="8">
    <location>
        <begin position="101"/>
        <end position="119"/>
    </location>
</feature>
<feature type="transmembrane region" description="Helical" evidence="8">
    <location>
        <begin position="125"/>
        <end position="142"/>
    </location>
</feature>
<name>A0ABW5G4B4_9PSEU</name>
<evidence type="ECO:0000256" key="7">
    <source>
        <dbReference type="SAM" id="MobiDB-lite"/>
    </source>
</evidence>
<evidence type="ECO:0000313" key="10">
    <source>
        <dbReference type="Proteomes" id="UP001597417"/>
    </source>
</evidence>
<evidence type="ECO:0000256" key="8">
    <source>
        <dbReference type="SAM" id="Phobius"/>
    </source>
</evidence>
<reference evidence="10" key="1">
    <citation type="journal article" date="2019" name="Int. J. Syst. Evol. Microbiol.">
        <title>The Global Catalogue of Microorganisms (GCM) 10K type strain sequencing project: providing services to taxonomists for standard genome sequencing and annotation.</title>
        <authorList>
            <consortium name="The Broad Institute Genomics Platform"/>
            <consortium name="The Broad Institute Genome Sequencing Center for Infectious Disease"/>
            <person name="Wu L."/>
            <person name="Ma J."/>
        </authorList>
    </citation>
    <scope>NUCLEOTIDE SEQUENCE [LARGE SCALE GENOMIC DNA]</scope>
    <source>
        <strain evidence="10">CGMCC 4.7645</strain>
    </source>
</reference>
<dbReference type="PANTHER" id="PTHR33452:SF1">
    <property type="entry name" value="INNER MEMBRANE PROTEIN YPHA-RELATED"/>
    <property type="match status" value="1"/>
</dbReference>
<keyword evidence="6 8" id="KW-0472">Membrane</keyword>
<keyword evidence="10" id="KW-1185">Reference proteome</keyword>
<feature type="transmembrane region" description="Helical" evidence="8">
    <location>
        <begin position="190"/>
        <end position="209"/>
    </location>
</feature>
<dbReference type="RefSeq" id="WP_378269627.1">
    <property type="nucleotide sequence ID" value="NZ_JBHUKR010000021.1"/>
</dbReference>
<comment type="subcellular location">
    <subcellularLocation>
        <location evidence="1">Cell membrane</location>
        <topology evidence="1">Multi-pass membrane protein</topology>
    </subcellularLocation>
</comment>
<keyword evidence="4 8" id="KW-0812">Transmembrane</keyword>
<evidence type="ECO:0000313" key="9">
    <source>
        <dbReference type="EMBL" id="MFD2421184.1"/>
    </source>
</evidence>
<protein>
    <submittedName>
        <fullName evidence="9">DoxX family protein</fullName>
    </submittedName>
</protein>
<dbReference type="InterPro" id="IPR051907">
    <property type="entry name" value="DoxX-like_oxidoreductase"/>
</dbReference>
<comment type="similarity">
    <text evidence="2">Belongs to the DoxX family.</text>
</comment>
<proteinExistence type="inferred from homology"/>
<dbReference type="InterPro" id="IPR032808">
    <property type="entry name" value="DoxX"/>
</dbReference>
<evidence type="ECO:0000256" key="4">
    <source>
        <dbReference type="ARBA" id="ARBA00022692"/>
    </source>
</evidence>
<sequence>MTADDDDYGRRNLFTNSGYSDSAETSRSSDYDDYDSYDGETRPATRWHGGLDFGLLIMRLALGGTLGVHGLQKAFGLFGGPGINEFARILGDQGFTSQTTLLAWLGGLAEVAGGALLIIGLFTPAAAGALMSVSAAVVYLTYADGYFLDGGKGYEYHALMGAFALGLLFTGPGRISLDVNTPWRRNPVPFAILGIVLGGGAAVAVMLLFHHR</sequence>
<evidence type="ECO:0000256" key="2">
    <source>
        <dbReference type="ARBA" id="ARBA00006679"/>
    </source>
</evidence>
<dbReference type="EMBL" id="JBHUKR010000021">
    <property type="protein sequence ID" value="MFD2421184.1"/>
    <property type="molecule type" value="Genomic_DNA"/>
</dbReference>
<evidence type="ECO:0000256" key="1">
    <source>
        <dbReference type="ARBA" id="ARBA00004651"/>
    </source>
</evidence>
<dbReference type="Proteomes" id="UP001597417">
    <property type="component" value="Unassembled WGS sequence"/>
</dbReference>
<comment type="caution">
    <text evidence="9">The sequence shown here is derived from an EMBL/GenBank/DDBJ whole genome shotgun (WGS) entry which is preliminary data.</text>
</comment>
<evidence type="ECO:0000256" key="3">
    <source>
        <dbReference type="ARBA" id="ARBA00022475"/>
    </source>
</evidence>
<feature type="compositionally biased region" description="Polar residues" evidence="7">
    <location>
        <begin position="13"/>
        <end position="26"/>
    </location>
</feature>